<proteinExistence type="inferred from homology"/>
<dbReference type="PANTHER" id="PTHR35561">
    <property type="entry name" value="RNA 2',3'-CYCLIC PHOSPHODIESTERASE"/>
    <property type="match status" value="1"/>
</dbReference>
<dbReference type="Proteomes" id="UP000451471">
    <property type="component" value="Unassembled WGS sequence"/>
</dbReference>
<reference evidence="4 5" key="1">
    <citation type="submission" date="2019-12" db="EMBL/GenBank/DDBJ databases">
        <title>Halocatena pleomorpha gen. nov. sp. nov., an extremely halophilic archaeon of family Halobacteriaceae isolated from saltpan soil.</title>
        <authorList>
            <person name="Pal Y."/>
            <person name="Verma A."/>
            <person name="Krishnamurthi S."/>
            <person name="Kumar P."/>
        </authorList>
    </citation>
    <scope>NUCLEOTIDE SEQUENCE [LARGE SCALE GENOMIC DNA]</scope>
    <source>
        <strain evidence="4 5">JCM 16495</strain>
    </source>
</reference>
<comment type="caution">
    <text evidence="4">The sequence shown here is derived from an EMBL/GenBank/DDBJ whole genome shotgun (WGS) entry which is preliminary data.</text>
</comment>
<dbReference type="GO" id="GO:0004113">
    <property type="term" value="F:2',3'-cyclic-nucleotide 3'-phosphodiesterase activity"/>
    <property type="evidence" value="ECO:0007669"/>
    <property type="project" value="InterPro"/>
</dbReference>
<feature type="short sequence motif" description="HXTX 1" evidence="2">
    <location>
        <begin position="38"/>
        <end position="41"/>
    </location>
</feature>
<evidence type="ECO:0000256" key="2">
    <source>
        <dbReference type="HAMAP-Rule" id="MF_01940"/>
    </source>
</evidence>
<dbReference type="PANTHER" id="PTHR35561:SF1">
    <property type="entry name" value="RNA 2',3'-CYCLIC PHOSPHODIESTERASE"/>
    <property type="match status" value="1"/>
</dbReference>
<dbReference type="InterPro" id="IPR004175">
    <property type="entry name" value="RNA_CPDase"/>
</dbReference>
<organism evidence="4 5">
    <name type="scientific">Halomarina oriensis</name>
    <dbReference type="NCBI Taxonomy" id="671145"/>
    <lineage>
        <taxon>Archaea</taxon>
        <taxon>Methanobacteriati</taxon>
        <taxon>Methanobacteriota</taxon>
        <taxon>Stenosarchaea group</taxon>
        <taxon>Halobacteria</taxon>
        <taxon>Halobacteriales</taxon>
        <taxon>Natronomonadaceae</taxon>
        <taxon>Halomarina</taxon>
    </lineage>
</organism>
<dbReference type="RefSeq" id="WP_158204062.1">
    <property type="nucleotide sequence ID" value="NZ_WSZK01000015.1"/>
</dbReference>
<dbReference type="NCBIfam" id="TIGR02258">
    <property type="entry name" value="2_5_ligase"/>
    <property type="match status" value="1"/>
</dbReference>
<dbReference type="EC" id="3.1.4.58" evidence="2"/>
<gene>
    <name evidence="4" type="primary">thpR</name>
    <name evidence="4" type="ORF">GQS65_07705</name>
</gene>
<name>A0A6B0GQH4_9EURY</name>
<dbReference type="InterPro" id="IPR009097">
    <property type="entry name" value="Cyclic_Pdiesterase"/>
</dbReference>
<sequence length="208" mass="21354">MRAFVGVDCAPVSEAVAAAQEPFRGLDGLGPTDPGQAHVTLQFLGDVDETLAEAADESTGAASATDHDGPTDAVPGLDTLVSALDSAVAGSGVSPFDCTLGGYGTFPEGDSVSVVWLGVEEGTAELTRLAAAVELATTSLGFAPDGHDFTPHVTLARTDHAADREQVRRIVAESAPDSARFRVDTVHLVESTLTPDGPVYDSVARLPL</sequence>
<dbReference type="Pfam" id="PF13563">
    <property type="entry name" value="2_5_RNA_ligase2"/>
    <property type="match status" value="1"/>
</dbReference>
<evidence type="ECO:0000256" key="3">
    <source>
        <dbReference type="SAM" id="MobiDB-lite"/>
    </source>
</evidence>
<dbReference type="HAMAP" id="MF_01940">
    <property type="entry name" value="RNA_CPDase"/>
    <property type="match status" value="1"/>
</dbReference>
<feature type="region of interest" description="Disordered" evidence="3">
    <location>
        <begin position="54"/>
        <end position="74"/>
    </location>
</feature>
<dbReference type="OrthoDB" id="44091at2157"/>
<evidence type="ECO:0000313" key="4">
    <source>
        <dbReference type="EMBL" id="MWG34375.1"/>
    </source>
</evidence>
<dbReference type="GO" id="GO:0008664">
    <property type="term" value="F:RNA 2',3'-cyclic 3'-phosphodiesterase activity"/>
    <property type="evidence" value="ECO:0007669"/>
    <property type="project" value="UniProtKB-EC"/>
</dbReference>
<comment type="similarity">
    <text evidence="2">Belongs to the 2H phosphoesterase superfamily. ThpR family.</text>
</comment>
<evidence type="ECO:0000313" key="5">
    <source>
        <dbReference type="Proteomes" id="UP000451471"/>
    </source>
</evidence>
<feature type="active site" description="Proton acceptor" evidence="2">
    <location>
        <position position="152"/>
    </location>
</feature>
<dbReference type="Gene3D" id="3.90.1140.10">
    <property type="entry name" value="Cyclic phosphodiesterase"/>
    <property type="match status" value="1"/>
</dbReference>
<comment type="catalytic activity">
    <reaction evidence="2">
        <text>a 3'-end 2',3'-cyclophospho-ribonucleotide-RNA + H2O = a 3'-end 2'-phospho-ribonucleotide-RNA + H(+)</text>
        <dbReference type="Rhea" id="RHEA:11828"/>
        <dbReference type="Rhea" id="RHEA-COMP:10464"/>
        <dbReference type="Rhea" id="RHEA-COMP:17353"/>
        <dbReference type="ChEBI" id="CHEBI:15377"/>
        <dbReference type="ChEBI" id="CHEBI:15378"/>
        <dbReference type="ChEBI" id="CHEBI:83064"/>
        <dbReference type="ChEBI" id="CHEBI:173113"/>
        <dbReference type="EC" id="3.1.4.58"/>
    </reaction>
</comment>
<keyword evidence="1 2" id="KW-0378">Hydrolase</keyword>
<feature type="short sequence motif" description="HXTX 2" evidence="2">
    <location>
        <begin position="152"/>
        <end position="155"/>
    </location>
</feature>
<evidence type="ECO:0000256" key="1">
    <source>
        <dbReference type="ARBA" id="ARBA00022801"/>
    </source>
</evidence>
<dbReference type="EMBL" id="WSZK01000015">
    <property type="protein sequence ID" value="MWG34375.1"/>
    <property type="molecule type" value="Genomic_DNA"/>
</dbReference>
<keyword evidence="5" id="KW-1185">Reference proteome</keyword>
<feature type="active site" description="Proton donor" evidence="2">
    <location>
        <position position="38"/>
    </location>
</feature>
<protein>
    <recommendedName>
        <fullName evidence="2">RNA 2',3'-cyclic phosphodiesterase</fullName>
        <shortName evidence="2">RNA 2',3'-CPDase</shortName>
        <ecNumber evidence="2">3.1.4.58</ecNumber>
    </recommendedName>
</protein>
<dbReference type="SUPFAM" id="SSF55144">
    <property type="entry name" value="LigT-like"/>
    <property type="match status" value="2"/>
</dbReference>
<comment type="function">
    <text evidence="2">Hydrolyzes RNA 2',3'-cyclic phosphodiester to an RNA 2'-phosphomonoester.</text>
</comment>
<dbReference type="AlphaFoldDB" id="A0A6B0GQH4"/>
<accession>A0A6B0GQH4</accession>